<accession>A0A5N6ABM1</accession>
<protein>
    <recommendedName>
        <fullName evidence="3">Cyclodipeptide synthase</fullName>
    </recommendedName>
</protein>
<sequence>MAAHGDTADDTASDAADDADRNGPGDADRNGPGGDAHRNGPNRPRLHRRSFVVEPFSEACGAVWERRQHVVFGVSPGNSYFNEARLAVLLDWLRAEFARVDVVVPDSALEHTYLALDYDARRAARKARAETNVLHNRVTRAWDSVGGRRAGDGLHRMSELVPHPVYRERLVECEEALAEDEVLWDTCAEMSREVLTLKGFEGPFTTERLRRAVRYLLAELPFFLASAEIFGAPTSLNFYHRPLPLAELVFSGKSLLRPGPGQGYATIRPVQSA</sequence>
<dbReference type="RefSeq" id="WP_139668317.1">
    <property type="nucleotide sequence ID" value="NZ_VDLY02000008.1"/>
</dbReference>
<evidence type="ECO:0000256" key="2">
    <source>
        <dbReference type="ARBA" id="ARBA00022679"/>
    </source>
</evidence>
<feature type="region of interest" description="Disordered" evidence="4">
    <location>
        <begin position="1"/>
        <end position="46"/>
    </location>
</feature>
<evidence type="ECO:0000256" key="3">
    <source>
        <dbReference type="ARBA" id="ARBA00030771"/>
    </source>
</evidence>
<dbReference type="Pfam" id="PF16715">
    <property type="entry name" value="CDPS"/>
    <property type="match status" value="1"/>
</dbReference>
<dbReference type="NCBIfam" id="TIGR04539">
    <property type="entry name" value="tRNA_cyclodipep"/>
    <property type="match status" value="1"/>
</dbReference>
<keyword evidence="2" id="KW-0808">Transferase</keyword>
<dbReference type="Gene3D" id="3.40.50.11710">
    <property type="entry name" value="Cyclodipeptide synthase"/>
    <property type="match status" value="1"/>
</dbReference>
<dbReference type="InterPro" id="IPR030903">
    <property type="entry name" value="CDPS"/>
</dbReference>
<gene>
    <name evidence="5" type="ORF">FH607_014090</name>
</gene>
<evidence type="ECO:0000256" key="4">
    <source>
        <dbReference type="SAM" id="MobiDB-lite"/>
    </source>
</evidence>
<comment type="caution">
    <text evidence="5">The sequence shown here is derived from an EMBL/GenBank/DDBJ whole genome shotgun (WGS) entry which is preliminary data.</text>
</comment>
<comment type="similarity">
    <text evidence="1">Belongs to the CDPS family.</text>
</comment>
<dbReference type="EMBL" id="VDLY02000008">
    <property type="protein sequence ID" value="KAB8165229.1"/>
    <property type="molecule type" value="Genomic_DNA"/>
</dbReference>
<proteinExistence type="inferred from homology"/>
<dbReference type="AlphaFoldDB" id="A0A5N6ABM1"/>
<dbReference type="GO" id="GO:0016755">
    <property type="term" value="F:aminoacyltransferase activity"/>
    <property type="evidence" value="ECO:0007669"/>
    <property type="project" value="InterPro"/>
</dbReference>
<evidence type="ECO:0000313" key="5">
    <source>
        <dbReference type="EMBL" id="KAB8165229.1"/>
    </source>
</evidence>
<name>A0A5N6ABM1_9ACTN</name>
<organism evidence="5 6">
    <name type="scientific">Streptomyces mimosae</name>
    <dbReference type="NCBI Taxonomy" id="2586635"/>
    <lineage>
        <taxon>Bacteria</taxon>
        <taxon>Bacillati</taxon>
        <taxon>Actinomycetota</taxon>
        <taxon>Actinomycetes</taxon>
        <taxon>Kitasatosporales</taxon>
        <taxon>Streptomycetaceae</taxon>
        <taxon>Streptomyces</taxon>
    </lineage>
</organism>
<feature type="compositionally biased region" description="Acidic residues" evidence="4">
    <location>
        <begin position="8"/>
        <end position="17"/>
    </location>
</feature>
<dbReference type="InterPro" id="IPR038622">
    <property type="entry name" value="CDPS_sf"/>
</dbReference>
<dbReference type="OrthoDB" id="2895472at2"/>
<evidence type="ECO:0000313" key="6">
    <source>
        <dbReference type="Proteomes" id="UP000314251"/>
    </source>
</evidence>
<keyword evidence="6" id="KW-1185">Reference proteome</keyword>
<feature type="compositionally biased region" description="Basic and acidic residues" evidence="4">
    <location>
        <begin position="18"/>
        <end position="29"/>
    </location>
</feature>
<evidence type="ECO:0000256" key="1">
    <source>
        <dbReference type="ARBA" id="ARBA00006034"/>
    </source>
</evidence>
<dbReference type="Proteomes" id="UP000314251">
    <property type="component" value="Unassembled WGS sequence"/>
</dbReference>
<reference evidence="5" key="1">
    <citation type="submission" date="2019-10" db="EMBL/GenBank/DDBJ databases">
        <title>Nonomuraea sp. nov., isolated from Phyllanthus amarus.</title>
        <authorList>
            <person name="Klykleung N."/>
            <person name="Tanasupawat S."/>
        </authorList>
    </citation>
    <scope>NUCLEOTIDE SEQUENCE [LARGE SCALE GENOMIC DNA]</scope>
    <source>
        <strain evidence="5">3MP-10</strain>
    </source>
</reference>